<dbReference type="GO" id="GO:0005634">
    <property type="term" value="C:nucleus"/>
    <property type="evidence" value="ECO:0007669"/>
    <property type="project" value="TreeGrafter"/>
</dbReference>
<dbReference type="Proteomes" id="UP001458880">
    <property type="component" value="Unassembled WGS sequence"/>
</dbReference>
<dbReference type="AlphaFoldDB" id="A0AAW1HWD8"/>
<dbReference type="PANTHER" id="PTHR19303">
    <property type="entry name" value="TRANSPOSON"/>
    <property type="match status" value="1"/>
</dbReference>
<dbReference type="GO" id="GO:0004519">
    <property type="term" value="F:endonuclease activity"/>
    <property type="evidence" value="ECO:0007669"/>
    <property type="project" value="UniProtKB-KW"/>
</dbReference>
<dbReference type="InterPro" id="IPR050863">
    <property type="entry name" value="CenT-Element_Derived"/>
</dbReference>
<organism evidence="3 4">
    <name type="scientific">Popillia japonica</name>
    <name type="common">Japanese beetle</name>
    <dbReference type="NCBI Taxonomy" id="7064"/>
    <lineage>
        <taxon>Eukaryota</taxon>
        <taxon>Metazoa</taxon>
        <taxon>Ecdysozoa</taxon>
        <taxon>Arthropoda</taxon>
        <taxon>Hexapoda</taxon>
        <taxon>Insecta</taxon>
        <taxon>Pterygota</taxon>
        <taxon>Neoptera</taxon>
        <taxon>Endopterygota</taxon>
        <taxon>Coleoptera</taxon>
        <taxon>Polyphaga</taxon>
        <taxon>Scarabaeiformia</taxon>
        <taxon>Scarabaeidae</taxon>
        <taxon>Rutelinae</taxon>
        <taxon>Popillia</taxon>
    </lineage>
</organism>
<evidence type="ECO:0000313" key="3">
    <source>
        <dbReference type="EMBL" id="KAK9681229.1"/>
    </source>
</evidence>
<keyword evidence="3" id="KW-0255">Endonuclease</keyword>
<proteinExistence type="predicted"/>
<sequence length="306" mass="35584">MFTFSADGETCVPMVIYPYQRVPEKIVKSINPKWSVGRSGWMTSETFYQYIANVLYPHLVEKNTKFPVILFLDGHKSHLNYQLSLLCSELQVEIISLYPNATRILQPCDVAVFRPLKETWRQCVRQWEEEHPDEILNKVMFAPLLEKAVNVGVKRNTLFNGFKEEEREKEEQIKENKVQIIQNIVIRSPNANIRVSTASTSKETTQSLYFKPNDNKIIINDNLLGPFLASPSAPVRKGKRNVEPFPFAITSERYQEMFRKKQALKEEQENEKEARKSSKASENFDTDGYDSEELDRLYNEAQKMKC</sequence>
<dbReference type="Pfam" id="PF03184">
    <property type="entry name" value="DDE_1"/>
    <property type="match status" value="1"/>
</dbReference>
<feature type="region of interest" description="Disordered" evidence="1">
    <location>
        <begin position="261"/>
        <end position="306"/>
    </location>
</feature>
<keyword evidence="3" id="KW-0378">Hydrolase</keyword>
<feature type="compositionally biased region" description="Basic and acidic residues" evidence="1">
    <location>
        <begin position="261"/>
        <end position="276"/>
    </location>
</feature>
<feature type="compositionally biased region" description="Acidic residues" evidence="1">
    <location>
        <begin position="284"/>
        <end position="293"/>
    </location>
</feature>
<gene>
    <name evidence="3" type="ORF">QE152_g38477</name>
</gene>
<evidence type="ECO:0000259" key="2">
    <source>
        <dbReference type="Pfam" id="PF03184"/>
    </source>
</evidence>
<protein>
    <submittedName>
        <fullName evidence="3">DDE superfamily endonuclease</fullName>
    </submittedName>
</protein>
<name>A0AAW1HWD8_POPJA</name>
<dbReference type="InterPro" id="IPR004875">
    <property type="entry name" value="DDE_SF_endonuclease_dom"/>
</dbReference>
<reference evidence="3 4" key="1">
    <citation type="journal article" date="2024" name="BMC Genomics">
        <title>De novo assembly and annotation of Popillia japonica's genome with initial clues to its potential as an invasive pest.</title>
        <authorList>
            <person name="Cucini C."/>
            <person name="Boschi S."/>
            <person name="Funari R."/>
            <person name="Cardaioli E."/>
            <person name="Iannotti N."/>
            <person name="Marturano G."/>
            <person name="Paoli F."/>
            <person name="Bruttini M."/>
            <person name="Carapelli A."/>
            <person name="Frati F."/>
            <person name="Nardi F."/>
        </authorList>
    </citation>
    <scope>NUCLEOTIDE SEQUENCE [LARGE SCALE GENOMIC DNA]</scope>
    <source>
        <strain evidence="3">DMR45628</strain>
    </source>
</reference>
<dbReference type="EMBL" id="JASPKY010000832">
    <property type="protein sequence ID" value="KAK9681229.1"/>
    <property type="molecule type" value="Genomic_DNA"/>
</dbReference>
<accession>A0AAW1HWD8</accession>
<dbReference type="PANTHER" id="PTHR19303:SF71">
    <property type="entry name" value="ZINC FINGER PHD-TYPE DOMAIN-CONTAINING PROTEIN"/>
    <property type="match status" value="1"/>
</dbReference>
<keyword evidence="3" id="KW-0540">Nuclease</keyword>
<evidence type="ECO:0000256" key="1">
    <source>
        <dbReference type="SAM" id="MobiDB-lite"/>
    </source>
</evidence>
<dbReference type="GO" id="GO:0003677">
    <property type="term" value="F:DNA binding"/>
    <property type="evidence" value="ECO:0007669"/>
    <property type="project" value="TreeGrafter"/>
</dbReference>
<evidence type="ECO:0000313" key="4">
    <source>
        <dbReference type="Proteomes" id="UP001458880"/>
    </source>
</evidence>
<comment type="caution">
    <text evidence="3">The sequence shown here is derived from an EMBL/GenBank/DDBJ whole genome shotgun (WGS) entry which is preliminary data.</text>
</comment>
<keyword evidence="4" id="KW-1185">Reference proteome</keyword>
<feature type="domain" description="DDE-1" evidence="2">
    <location>
        <begin position="5"/>
        <end position="137"/>
    </location>
</feature>